<dbReference type="RefSeq" id="WP_209333200.1">
    <property type="nucleotide sequence ID" value="NZ_JAGIYY010000001.1"/>
</dbReference>
<dbReference type="CDD" id="cd00092">
    <property type="entry name" value="HTH_CRP"/>
    <property type="match status" value="1"/>
</dbReference>
<dbReference type="PRINTS" id="PR00034">
    <property type="entry name" value="HTHCRP"/>
</dbReference>
<dbReference type="SUPFAM" id="SSF46785">
    <property type="entry name" value="Winged helix' DNA-binding domain"/>
    <property type="match status" value="1"/>
</dbReference>
<reference evidence="5" key="1">
    <citation type="submission" date="2021-03" db="EMBL/GenBank/DDBJ databases">
        <title>Genome sequencing and assembly of Tianweitania sediminis.</title>
        <authorList>
            <person name="Chhetri G."/>
        </authorList>
    </citation>
    <scope>NUCLEOTIDE SEQUENCE</scope>
    <source>
        <strain evidence="5">Z8</strain>
    </source>
</reference>
<dbReference type="InterPro" id="IPR036388">
    <property type="entry name" value="WH-like_DNA-bd_sf"/>
</dbReference>
<dbReference type="AlphaFoldDB" id="A0A8J7UFJ0"/>
<accession>A0A8J7UFJ0</accession>
<dbReference type="Pfam" id="PF00027">
    <property type="entry name" value="cNMP_binding"/>
    <property type="match status" value="1"/>
</dbReference>
<keyword evidence="6" id="KW-1185">Reference proteome</keyword>
<dbReference type="Proteomes" id="UP000666240">
    <property type="component" value="Unassembled WGS sequence"/>
</dbReference>
<dbReference type="SMART" id="SM00419">
    <property type="entry name" value="HTH_CRP"/>
    <property type="match status" value="1"/>
</dbReference>
<evidence type="ECO:0000256" key="1">
    <source>
        <dbReference type="ARBA" id="ARBA00023015"/>
    </source>
</evidence>
<organism evidence="5 6">
    <name type="scientific">Tianweitania sediminis</name>
    <dbReference type="NCBI Taxonomy" id="1502156"/>
    <lineage>
        <taxon>Bacteria</taxon>
        <taxon>Pseudomonadati</taxon>
        <taxon>Pseudomonadota</taxon>
        <taxon>Alphaproteobacteria</taxon>
        <taxon>Hyphomicrobiales</taxon>
        <taxon>Phyllobacteriaceae</taxon>
        <taxon>Tianweitania</taxon>
    </lineage>
</organism>
<name>A0A8J7UFJ0_9HYPH</name>
<gene>
    <name evidence="5" type="ORF">J5Y06_00680</name>
</gene>
<sequence length="252" mass="27621">MRFADTLPQVDTAANLWCPSCVEWTCGLGSLLTPPEASQLAAVSIRRQVTAGAELLTMEGLRDTCVAILRGVVKVLRLLSDGRQQIVALKAAPDLLGAPFMRVDDLSFRAVTDMEICCVPRSVFEALVLRNPALEHRLHLRVLQDLSAAEALLLTLGRKTARERIATFLLEVAGRLQPLGKQGRCSIWIEEGMPSVLDLPLTRAEIGDFLGLTFETVSRQFAALRRDGIIAFSDPRRITVKDGMRLQMASGS</sequence>
<dbReference type="InterPro" id="IPR018490">
    <property type="entry name" value="cNMP-bd_dom_sf"/>
</dbReference>
<evidence type="ECO:0000256" key="2">
    <source>
        <dbReference type="ARBA" id="ARBA00023125"/>
    </source>
</evidence>
<dbReference type="InterPro" id="IPR000595">
    <property type="entry name" value="cNMP-bd_dom"/>
</dbReference>
<dbReference type="CDD" id="cd00038">
    <property type="entry name" value="CAP_ED"/>
    <property type="match status" value="1"/>
</dbReference>
<dbReference type="Gene3D" id="2.60.120.10">
    <property type="entry name" value="Jelly Rolls"/>
    <property type="match status" value="1"/>
</dbReference>
<dbReference type="SUPFAM" id="SSF51206">
    <property type="entry name" value="cAMP-binding domain-like"/>
    <property type="match status" value="1"/>
</dbReference>
<keyword evidence="3" id="KW-0804">Transcription</keyword>
<evidence type="ECO:0000313" key="6">
    <source>
        <dbReference type="Proteomes" id="UP000666240"/>
    </source>
</evidence>
<evidence type="ECO:0000256" key="3">
    <source>
        <dbReference type="ARBA" id="ARBA00023163"/>
    </source>
</evidence>
<dbReference type="GO" id="GO:0003677">
    <property type="term" value="F:DNA binding"/>
    <property type="evidence" value="ECO:0007669"/>
    <property type="project" value="UniProtKB-KW"/>
</dbReference>
<dbReference type="InterPro" id="IPR050397">
    <property type="entry name" value="Env_Response_Regulators"/>
</dbReference>
<dbReference type="InterPro" id="IPR012318">
    <property type="entry name" value="HTH_CRP"/>
</dbReference>
<dbReference type="Gene3D" id="1.10.10.10">
    <property type="entry name" value="Winged helix-like DNA-binding domain superfamily/Winged helix DNA-binding domain"/>
    <property type="match status" value="1"/>
</dbReference>
<dbReference type="EMBL" id="JAGIYY010000001">
    <property type="protein sequence ID" value="MBP0437164.1"/>
    <property type="molecule type" value="Genomic_DNA"/>
</dbReference>
<keyword evidence="1" id="KW-0805">Transcription regulation</keyword>
<dbReference type="PROSITE" id="PS51063">
    <property type="entry name" value="HTH_CRP_2"/>
    <property type="match status" value="1"/>
</dbReference>
<dbReference type="GO" id="GO:0003700">
    <property type="term" value="F:DNA-binding transcription factor activity"/>
    <property type="evidence" value="ECO:0007669"/>
    <property type="project" value="InterPro"/>
</dbReference>
<dbReference type="PROSITE" id="PS00042">
    <property type="entry name" value="HTH_CRP_1"/>
    <property type="match status" value="1"/>
</dbReference>
<evidence type="ECO:0000313" key="5">
    <source>
        <dbReference type="EMBL" id="MBP0437164.1"/>
    </source>
</evidence>
<evidence type="ECO:0000259" key="4">
    <source>
        <dbReference type="PROSITE" id="PS51063"/>
    </source>
</evidence>
<feature type="domain" description="HTH crp-type" evidence="4">
    <location>
        <begin position="159"/>
        <end position="244"/>
    </location>
</feature>
<proteinExistence type="predicted"/>
<dbReference type="Pfam" id="PF13545">
    <property type="entry name" value="HTH_Crp_2"/>
    <property type="match status" value="1"/>
</dbReference>
<protein>
    <submittedName>
        <fullName evidence="5">Crp/Fnr family transcriptional regulator</fullName>
    </submittedName>
</protein>
<dbReference type="PANTHER" id="PTHR24567:SF75">
    <property type="entry name" value="FUMARATE AND NITRATE REDUCTION REGULATORY PROTEIN"/>
    <property type="match status" value="1"/>
</dbReference>
<dbReference type="GO" id="GO:0005829">
    <property type="term" value="C:cytosol"/>
    <property type="evidence" value="ECO:0007669"/>
    <property type="project" value="TreeGrafter"/>
</dbReference>
<comment type="caution">
    <text evidence="5">The sequence shown here is derived from an EMBL/GenBank/DDBJ whole genome shotgun (WGS) entry which is preliminary data.</text>
</comment>
<dbReference type="PANTHER" id="PTHR24567">
    <property type="entry name" value="CRP FAMILY TRANSCRIPTIONAL REGULATORY PROTEIN"/>
    <property type="match status" value="1"/>
</dbReference>
<keyword evidence="2" id="KW-0238">DNA-binding</keyword>
<dbReference type="InterPro" id="IPR018335">
    <property type="entry name" value="Tscrpt_reg_HTH_Crp-type_CS"/>
</dbReference>
<dbReference type="InterPro" id="IPR036390">
    <property type="entry name" value="WH_DNA-bd_sf"/>
</dbReference>
<dbReference type="InterPro" id="IPR014710">
    <property type="entry name" value="RmlC-like_jellyroll"/>
</dbReference>